<protein>
    <recommendedName>
        <fullName evidence="2">histidine kinase</fullName>
        <ecNumber evidence="2">2.7.13.3</ecNumber>
    </recommendedName>
</protein>
<dbReference type="PANTHER" id="PTHR43065:SF10">
    <property type="entry name" value="PEROXIDE STRESS-ACTIVATED HISTIDINE KINASE MAK3"/>
    <property type="match status" value="1"/>
</dbReference>
<dbReference type="Gene3D" id="3.30.565.10">
    <property type="entry name" value="Histidine kinase-like ATPase, C-terminal domain"/>
    <property type="match status" value="1"/>
</dbReference>
<dbReference type="SUPFAM" id="SSF47384">
    <property type="entry name" value="Homodimeric domain of signal transducing histidine kinase"/>
    <property type="match status" value="1"/>
</dbReference>
<dbReference type="Pfam" id="PF00512">
    <property type="entry name" value="HisKA"/>
    <property type="match status" value="1"/>
</dbReference>
<dbReference type="InterPro" id="IPR035965">
    <property type="entry name" value="PAS-like_dom_sf"/>
</dbReference>
<dbReference type="SUPFAM" id="SSF55785">
    <property type="entry name" value="PYP-like sensor domain (PAS domain)"/>
    <property type="match status" value="1"/>
</dbReference>
<evidence type="ECO:0000259" key="9">
    <source>
        <dbReference type="PROSITE" id="PS50109"/>
    </source>
</evidence>
<gene>
    <name evidence="10" type="ORF">IC620_06170</name>
</gene>
<dbReference type="SMART" id="SM00387">
    <property type="entry name" value="HATPase_c"/>
    <property type="match status" value="1"/>
</dbReference>
<evidence type="ECO:0000313" key="10">
    <source>
        <dbReference type="EMBL" id="MBD1371945.1"/>
    </source>
</evidence>
<dbReference type="Gene3D" id="1.10.287.130">
    <property type="match status" value="1"/>
</dbReference>
<dbReference type="InterPro" id="IPR003661">
    <property type="entry name" value="HisK_dim/P_dom"/>
</dbReference>
<feature type="domain" description="Histidine kinase" evidence="9">
    <location>
        <begin position="169"/>
        <end position="380"/>
    </location>
</feature>
<keyword evidence="7" id="KW-0067">ATP-binding</keyword>
<proteinExistence type="predicted"/>
<keyword evidence="4" id="KW-0808">Transferase</keyword>
<dbReference type="InterPro" id="IPR036097">
    <property type="entry name" value="HisK_dim/P_sf"/>
</dbReference>
<dbReference type="EC" id="2.7.13.3" evidence="2"/>
<evidence type="ECO:0000256" key="2">
    <source>
        <dbReference type="ARBA" id="ARBA00012438"/>
    </source>
</evidence>
<dbReference type="EMBL" id="JACXAH010000008">
    <property type="protein sequence ID" value="MBD1371945.1"/>
    <property type="molecule type" value="Genomic_DNA"/>
</dbReference>
<dbReference type="InterPro" id="IPR036890">
    <property type="entry name" value="HATPase_C_sf"/>
</dbReference>
<dbReference type="Pfam" id="PF02518">
    <property type="entry name" value="HATPase_c"/>
    <property type="match status" value="1"/>
</dbReference>
<comment type="caution">
    <text evidence="10">The sequence shown here is derived from an EMBL/GenBank/DDBJ whole genome shotgun (WGS) entry which is preliminary data.</text>
</comment>
<dbReference type="Gene3D" id="3.30.450.20">
    <property type="entry name" value="PAS domain"/>
    <property type="match status" value="1"/>
</dbReference>
<dbReference type="Proteomes" id="UP000661691">
    <property type="component" value="Unassembled WGS sequence"/>
</dbReference>
<dbReference type="NCBIfam" id="TIGR00229">
    <property type="entry name" value="sensory_box"/>
    <property type="match status" value="1"/>
</dbReference>
<evidence type="ECO:0000256" key="7">
    <source>
        <dbReference type="ARBA" id="ARBA00022840"/>
    </source>
</evidence>
<dbReference type="AlphaFoldDB" id="A0A926NAZ4"/>
<dbReference type="PRINTS" id="PR00344">
    <property type="entry name" value="BCTRLSENSOR"/>
</dbReference>
<keyword evidence="8" id="KW-0902">Two-component regulatory system</keyword>
<sequence length="380" mass="42735">MIKTDIQVFNDKDDRDRLHVLPCNSDVSYMKMSTQIISHLQLGIMAFDNENQVLQLNQKVCQWLGLSNFGSNHASLESLIGHLDQDQAEYDHLATFLHSSKEKASSIQLEWAVGRGICYFNVSIHPVYNTNKKKSGYYIVFEDVTRQKLLEQQVRHKDGLATIGQMAAGTAHEIRNPLTAIKGFLQVIGHKLQDNGLYKEQSYIEVMQKEIDRINQLVREFLLLSKPRDIRVCTVGVEDLFAEILPIIENEALLYNVSVLIEKNHEAGVNVVADGELLKQVFLNLCKNAIEAMSDGGTLVLRTHQLNDEQKIVVEIEDTGVGMDDALIAQIFDPFFTTKENGTGLGLPICRQILTEIGGEIQVFSHETGSVFQVHLPLAY</sequence>
<keyword evidence="3" id="KW-0597">Phosphoprotein</keyword>
<dbReference type="SMART" id="SM00388">
    <property type="entry name" value="HisKA"/>
    <property type="match status" value="1"/>
</dbReference>
<dbReference type="InterPro" id="IPR003594">
    <property type="entry name" value="HATPase_dom"/>
</dbReference>
<dbReference type="SUPFAM" id="SSF55874">
    <property type="entry name" value="ATPase domain of HSP90 chaperone/DNA topoisomerase II/histidine kinase"/>
    <property type="match status" value="1"/>
</dbReference>
<evidence type="ECO:0000256" key="4">
    <source>
        <dbReference type="ARBA" id="ARBA00022679"/>
    </source>
</evidence>
<evidence type="ECO:0000256" key="5">
    <source>
        <dbReference type="ARBA" id="ARBA00022741"/>
    </source>
</evidence>
<accession>A0A926NAZ4</accession>
<evidence type="ECO:0000256" key="1">
    <source>
        <dbReference type="ARBA" id="ARBA00000085"/>
    </source>
</evidence>
<evidence type="ECO:0000313" key="11">
    <source>
        <dbReference type="Proteomes" id="UP000661691"/>
    </source>
</evidence>
<dbReference type="InterPro" id="IPR004358">
    <property type="entry name" value="Sig_transdc_His_kin-like_C"/>
</dbReference>
<dbReference type="InterPro" id="IPR005467">
    <property type="entry name" value="His_kinase_dom"/>
</dbReference>
<organism evidence="10 11">
    <name type="scientific">Polycladospora coralii</name>
    <dbReference type="NCBI Taxonomy" id="2771432"/>
    <lineage>
        <taxon>Bacteria</taxon>
        <taxon>Bacillati</taxon>
        <taxon>Bacillota</taxon>
        <taxon>Bacilli</taxon>
        <taxon>Bacillales</taxon>
        <taxon>Thermoactinomycetaceae</taxon>
        <taxon>Polycladospora</taxon>
    </lineage>
</organism>
<dbReference type="RefSeq" id="WP_191139383.1">
    <property type="nucleotide sequence ID" value="NZ_JACXAG020000003.1"/>
</dbReference>
<dbReference type="GO" id="GO:0005524">
    <property type="term" value="F:ATP binding"/>
    <property type="evidence" value="ECO:0007669"/>
    <property type="project" value="UniProtKB-KW"/>
</dbReference>
<dbReference type="PANTHER" id="PTHR43065">
    <property type="entry name" value="SENSOR HISTIDINE KINASE"/>
    <property type="match status" value="1"/>
</dbReference>
<keyword evidence="6" id="KW-0418">Kinase</keyword>
<keyword evidence="5" id="KW-0547">Nucleotide-binding</keyword>
<comment type="catalytic activity">
    <reaction evidence="1">
        <text>ATP + protein L-histidine = ADP + protein N-phospho-L-histidine.</text>
        <dbReference type="EC" id="2.7.13.3"/>
    </reaction>
</comment>
<evidence type="ECO:0000256" key="6">
    <source>
        <dbReference type="ARBA" id="ARBA00022777"/>
    </source>
</evidence>
<name>A0A926NAZ4_9BACL</name>
<dbReference type="CDD" id="cd00082">
    <property type="entry name" value="HisKA"/>
    <property type="match status" value="1"/>
</dbReference>
<keyword evidence="11" id="KW-1185">Reference proteome</keyword>
<dbReference type="PROSITE" id="PS50109">
    <property type="entry name" value="HIS_KIN"/>
    <property type="match status" value="1"/>
</dbReference>
<dbReference type="InterPro" id="IPR000014">
    <property type="entry name" value="PAS"/>
</dbReference>
<dbReference type="GO" id="GO:0000155">
    <property type="term" value="F:phosphorelay sensor kinase activity"/>
    <property type="evidence" value="ECO:0007669"/>
    <property type="project" value="InterPro"/>
</dbReference>
<reference evidence="10" key="1">
    <citation type="submission" date="2020-09" db="EMBL/GenBank/DDBJ databases">
        <title>A novel bacterium of genus Hazenella, isolated from South China Sea.</title>
        <authorList>
            <person name="Huang H."/>
            <person name="Mo K."/>
            <person name="Hu Y."/>
        </authorList>
    </citation>
    <scope>NUCLEOTIDE SEQUENCE</scope>
    <source>
        <strain evidence="10">IB182357</strain>
    </source>
</reference>
<evidence type="ECO:0000256" key="8">
    <source>
        <dbReference type="ARBA" id="ARBA00023012"/>
    </source>
</evidence>
<evidence type="ECO:0000256" key="3">
    <source>
        <dbReference type="ARBA" id="ARBA00022553"/>
    </source>
</evidence>